<reference evidence="2 3" key="1">
    <citation type="submission" date="2016-10" db="EMBL/GenBank/DDBJ databases">
        <authorList>
            <person name="de Groot N.N."/>
        </authorList>
    </citation>
    <scope>NUCLEOTIDE SEQUENCE [LARGE SCALE GENOMIC DNA]</scope>
    <source>
        <strain evidence="2 3">GAS522</strain>
    </source>
</reference>
<keyword evidence="1 2" id="KW-0808">Transferase</keyword>
<evidence type="ECO:0000256" key="1">
    <source>
        <dbReference type="ARBA" id="ARBA00022679"/>
    </source>
</evidence>
<proteinExistence type="predicted"/>
<dbReference type="PANTHER" id="PTHR48207">
    <property type="entry name" value="SUCCINATE--HYDROXYMETHYLGLUTARATE COA-TRANSFERASE"/>
    <property type="match status" value="1"/>
</dbReference>
<organism evidence="2 3">
    <name type="scientific">Bradyrhizobium lablabi</name>
    <dbReference type="NCBI Taxonomy" id="722472"/>
    <lineage>
        <taxon>Bacteria</taxon>
        <taxon>Pseudomonadati</taxon>
        <taxon>Pseudomonadota</taxon>
        <taxon>Alphaproteobacteria</taxon>
        <taxon>Hyphomicrobiales</taxon>
        <taxon>Nitrobacteraceae</taxon>
        <taxon>Bradyrhizobium</taxon>
    </lineage>
</organism>
<dbReference type="PANTHER" id="PTHR48207:SF3">
    <property type="entry name" value="SUCCINATE--HYDROXYMETHYLGLUTARATE COA-TRANSFERASE"/>
    <property type="match status" value="1"/>
</dbReference>
<evidence type="ECO:0000313" key="2">
    <source>
        <dbReference type="EMBL" id="SED95218.1"/>
    </source>
</evidence>
<evidence type="ECO:0000313" key="3">
    <source>
        <dbReference type="Proteomes" id="UP000183208"/>
    </source>
</evidence>
<dbReference type="Gene3D" id="3.30.1540.10">
    <property type="entry name" value="formyl-coa transferase, domain 3"/>
    <property type="match status" value="1"/>
</dbReference>
<dbReference type="Gene3D" id="3.40.50.10540">
    <property type="entry name" value="Crotonobetainyl-coa:carnitine coa-transferase, domain 1"/>
    <property type="match status" value="1"/>
</dbReference>
<dbReference type="GO" id="GO:0008410">
    <property type="term" value="F:CoA-transferase activity"/>
    <property type="evidence" value="ECO:0007669"/>
    <property type="project" value="TreeGrafter"/>
</dbReference>
<dbReference type="RefSeq" id="WP_074826133.1">
    <property type="nucleotide sequence ID" value="NZ_FNTI01000001.1"/>
</dbReference>
<sequence>MHKPVDKAEHAAPQDQSSRLPLSRFKVLDLTLARAGPSCVRTLADWGADVIRVEPPPEAGEASEVVGRRDGSDFQNLHRNKRAITLNLKTDEGREVFMRLAEQADVIVENMRPSVAKRLGVDFESVRKRNPRIVYGSISGFGQYGPYTERPSIDQIAQGMTGIMSVTGFPGHGPLRVGVAVTDIMAGAFLAQGVLIALLDREVSGIGRWVQTSLLEAGITLMDFQATRWTMDKKVPPQEGNHHPTNTPMGLFPTADGFLNLSATGNKNFAKFCKLIGREKMIADPRFASSGLRSRNREALNELITTALRTRSSREWFEIMVAEGLPCGPVYNVKDVFADPQVERLRIKRSVTHPRLGELDLIAQPCEITGFDRNLRSATPDLGEHNDEVLRSLGYDAEGIERLKAAKAI</sequence>
<dbReference type="Pfam" id="PF02515">
    <property type="entry name" value="CoA_transf_3"/>
    <property type="match status" value="1"/>
</dbReference>
<dbReference type="EMBL" id="FNTI01000001">
    <property type="protein sequence ID" value="SED95218.1"/>
    <property type="molecule type" value="Genomic_DNA"/>
</dbReference>
<protein>
    <submittedName>
        <fullName evidence="2">Crotonobetainyl-CoA:carnitine CoA-transferase CaiB</fullName>
    </submittedName>
</protein>
<gene>
    <name evidence="2" type="ORF">SAMN05444171_5766</name>
</gene>
<accession>A0A1H5EW41</accession>
<dbReference type="InterPro" id="IPR050483">
    <property type="entry name" value="CoA-transferase_III_domain"/>
</dbReference>
<dbReference type="AlphaFoldDB" id="A0A1H5EW41"/>
<dbReference type="OrthoDB" id="9806585at2"/>
<dbReference type="SUPFAM" id="SSF89796">
    <property type="entry name" value="CoA-transferase family III (CaiB/BaiF)"/>
    <property type="match status" value="1"/>
</dbReference>
<name>A0A1H5EW41_9BRAD</name>
<dbReference type="InterPro" id="IPR003673">
    <property type="entry name" value="CoA-Trfase_fam_III"/>
</dbReference>
<dbReference type="InterPro" id="IPR044855">
    <property type="entry name" value="CoA-Trfase_III_dom3_sf"/>
</dbReference>
<dbReference type="Proteomes" id="UP000183208">
    <property type="component" value="Unassembled WGS sequence"/>
</dbReference>
<dbReference type="InterPro" id="IPR023606">
    <property type="entry name" value="CoA-Trfase_III_dom_1_sf"/>
</dbReference>